<dbReference type="GO" id="GO:0016413">
    <property type="term" value="F:O-acetyltransferase activity"/>
    <property type="evidence" value="ECO:0007669"/>
    <property type="project" value="TreeGrafter"/>
</dbReference>
<feature type="domain" description="Acyltransferase 3" evidence="7">
    <location>
        <begin position="18"/>
        <end position="365"/>
    </location>
</feature>
<keyword evidence="3 6" id="KW-0812">Transmembrane</keyword>
<keyword evidence="9" id="KW-1185">Reference proteome</keyword>
<accession>A0A9E4ZLH1</accession>
<evidence type="ECO:0000256" key="2">
    <source>
        <dbReference type="ARBA" id="ARBA00022475"/>
    </source>
</evidence>
<organism evidence="8 9">
    <name type="scientific">Methanoculleus formosensis</name>
    <dbReference type="NCBI Taxonomy" id="2590886"/>
    <lineage>
        <taxon>Archaea</taxon>
        <taxon>Methanobacteriati</taxon>
        <taxon>Methanobacteriota</taxon>
        <taxon>Stenosarchaea group</taxon>
        <taxon>Methanomicrobia</taxon>
        <taxon>Methanomicrobiales</taxon>
        <taxon>Methanomicrobiaceae</taxon>
        <taxon>Methanoculleus</taxon>
    </lineage>
</organism>
<evidence type="ECO:0000256" key="1">
    <source>
        <dbReference type="ARBA" id="ARBA00004651"/>
    </source>
</evidence>
<keyword evidence="5 6" id="KW-0472">Membrane</keyword>
<dbReference type="InterPro" id="IPR002656">
    <property type="entry name" value="Acyl_transf_3_dom"/>
</dbReference>
<evidence type="ECO:0000256" key="4">
    <source>
        <dbReference type="ARBA" id="ARBA00022989"/>
    </source>
</evidence>
<evidence type="ECO:0000313" key="8">
    <source>
        <dbReference type="EMBL" id="MCT8337804.1"/>
    </source>
</evidence>
<feature type="transmembrane region" description="Helical" evidence="6">
    <location>
        <begin position="97"/>
        <end position="119"/>
    </location>
</feature>
<evidence type="ECO:0000256" key="3">
    <source>
        <dbReference type="ARBA" id="ARBA00022692"/>
    </source>
</evidence>
<keyword evidence="8" id="KW-0808">Transferase</keyword>
<feature type="transmembrane region" description="Helical" evidence="6">
    <location>
        <begin position="139"/>
        <end position="159"/>
    </location>
</feature>
<feature type="transmembrane region" description="Helical" evidence="6">
    <location>
        <begin position="239"/>
        <end position="258"/>
    </location>
</feature>
<dbReference type="Pfam" id="PF01757">
    <property type="entry name" value="Acyl_transf_3"/>
    <property type="match status" value="1"/>
</dbReference>
<evidence type="ECO:0000256" key="6">
    <source>
        <dbReference type="SAM" id="Phobius"/>
    </source>
</evidence>
<comment type="caution">
    <text evidence="8">The sequence shown here is derived from an EMBL/GenBank/DDBJ whole genome shotgun (WGS) entry which is preliminary data.</text>
</comment>
<keyword evidence="4 6" id="KW-1133">Transmembrane helix</keyword>
<gene>
    <name evidence="8" type="ORF">FKB36_10000</name>
</gene>
<keyword evidence="8" id="KW-0012">Acyltransferase</keyword>
<evidence type="ECO:0000313" key="9">
    <source>
        <dbReference type="Proteomes" id="UP001065682"/>
    </source>
</evidence>
<evidence type="ECO:0000256" key="5">
    <source>
        <dbReference type="ARBA" id="ARBA00023136"/>
    </source>
</evidence>
<dbReference type="AlphaFoldDB" id="A0A9E4ZLH1"/>
<dbReference type="Proteomes" id="UP001065682">
    <property type="component" value="Unassembled WGS sequence"/>
</dbReference>
<dbReference type="EMBL" id="VHLL01000005">
    <property type="protein sequence ID" value="MCT8337804.1"/>
    <property type="molecule type" value="Genomic_DNA"/>
</dbReference>
<feature type="transmembrane region" description="Helical" evidence="6">
    <location>
        <begin position="287"/>
        <end position="305"/>
    </location>
</feature>
<feature type="transmembrane region" description="Helical" evidence="6">
    <location>
        <begin position="21"/>
        <end position="38"/>
    </location>
</feature>
<comment type="subcellular location">
    <subcellularLocation>
        <location evidence="1">Cell membrane</location>
        <topology evidence="1">Multi-pass membrane protein</topology>
    </subcellularLocation>
</comment>
<name>A0A9E4ZLH1_9EURY</name>
<protein>
    <submittedName>
        <fullName evidence="8">Acyltransferase</fullName>
    </submittedName>
</protein>
<feature type="transmembrane region" description="Helical" evidence="6">
    <location>
        <begin position="58"/>
        <end position="76"/>
    </location>
</feature>
<feature type="transmembrane region" description="Helical" evidence="6">
    <location>
        <begin position="349"/>
        <end position="367"/>
    </location>
</feature>
<dbReference type="PANTHER" id="PTHR40074">
    <property type="entry name" value="O-ACETYLTRANSFERASE WECH"/>
    <property type="match status" value="1"/>
</dbReference>
<feature type="transmembrane region" description="Helical" evidence="6">
    <location>
        <begin position="194"/>
        <end position="218"/>
    </location>
</feature>
<reference evidence="8" key="1">
    <citation type="submission" date="2019-06" db="EMBL/GenBank/DDBJ databases">
        <title>Methanoculleus strain from Tamsui River, Taipei, Taiwan.</title>
        <authorList>
            <person name="You Y.-T."/>
            <person name="Chen S.-C."/>
            <person name="Lai S.-J."/>
            <person name="Lee Y.-C."/>
            <person name="Lai M.-C."/>
        </authorList>
    </citation>
    <scope>NUCLEOTIDE SEQUENCE</scope>
    <source>
        <strain evidence="8">Afa-1</strain>
    </source>
</reference>
<dbReference type="PANTHER" id="PTHR40074:SF2">
    <property type="entry name" value="O-ACETYLTRANSFERASE WECH"/>
    <property type="match status" value="1"/>
</dbReference>
<feature type="transmembrane region" description="Helical" evidence="6">
    <location>
        <begin position="171"/>
        <end position="188"/>
    </location>
</feature>
<evidence type="ECO:0000259" key="7">
    <source>
        <dbReference type="Pfam" id="PF01757"/>
    </source>
</evidence>
<proteinExistence type="predicted"/>
<dbReference type="GO" id="GO:0005886">
    <property type="term" value="C:plasma membrane"/>
    <property type="evidence" value="ECO:0007669"/>
    <property type="project" value="UniProtKB-SubCell"/>
</dbReference>
<keyword evidence="2" id="KW-1003">Cell membrane</keyword>
<dbReference type="GO" id="GO:0009246">
    <property type="term" value="P:enterobacterial common antigen biosynthetic process"/>
    <property type="evidence" value="ECO:0007669"/>
    <property type="project" value="TreeGrafter"/>
</dbReference>
<sequence>MFRPVQFNLMENKVRYFDEINILRAFAILAVISIHVSANFTHMDTINGLAALYMSIDVLSHFAVPLFIVISGFVLYNKYSDDIDIKRFYRKRLKSVLPQYLIFSTFYLAAPYIGSIVLARPVNLDILHIIYRYLTGGCFYHLWFFVLIIQLYLLYPAILRLYNYCEVRGRILELLFAVYLIGVLYNVYPIPDIFILGASTQILGVATKFIGYVFYLVLGMTIRRRYDELLLKSVPKSSLYYASIPLLCCTIIGIFGYAQSYFNFDITQILPVMGGYWHWLTAVIDPLYYVVIFAFSFYISLNIVSSRSAALKLLEKIGAYSFGIYLIHAFILYIIVLTFPRFGFDWNNWLFYPLICIITLVLSYLSVEVLQKFPYSEYLIGSTK</sequence>
<feature type="transmembrane region" description="Helical" evidence="6">
    <location>
        <begin position="317"/>
        <end position="337"/>
    </location>
</feature>